<feature type="domain" description="Glycosyl transferase family 28 C-terminal" evidence="12">
    <location>
        <begin position="192"/>
        <end position="358"/>
    </location>
</feature>
<dbReference type="Pfam" id="PF04101">
    <property type="entry name" value="Glyco_tran_28_C"/>
    <property type="match status" value="1"/>
</dbReference>
<keyword evidence="7 10" id="KW-0472">Membrane</keyword>
<comment type="subcellular location">
    <subcellularLocation>
        <location evidence="10">Cell membrane</location>
        <topology evidence="10">Peripheral membrane protein</topology>
        <orientation evidence="10">Cytoplasmic side</orientation>
    </subcellularLocation>
</comment>
<feature type="binding site" evidence="10">
    <location>
        <position position="199"/>
    </location>
    <ligand>
        <name>UDP-N-acetyl-alpha-D-glucosamine</name>
        <dbReference type="ChEBI" id="CHEBI:57705"/>
    </ligand>
</feature>
<dbReference type="HAMAP" id="MF_00033">
    <property type="entry name" value="MurG"/>
    <property type="match status" value="1"/>
</dbReference>
<dbReference type="CDD" id="cd03785">
    <property type="entry name" value="GT28_MurG"/>
    <property type="match status" value="1"/>
</dbReference>
<evidence type="ECO:0000256" key="1">
    <source>
        <dbReference type="ARBA" id="ARBA00022475"/>
    </source>
</evidence>
<feature type="binding site" evidence="10">
    <location>
        <position position="299"/>
    </location>
    <ligand>
        <name>UDP-N-acetyl-alpha-D-glucosamine</name>
        <dbReference type="ChEBI" id="CHEBI:57705"/>
    </ligand>
</feature>
<dbReference type="GO" id="GO:0005886">
    <property type="term" value="C:plasma membrane"/>
    <property type="evidence" value="ECO:0007669"/>
    <property type="project" value="UniProtKB-SubCell"/>
</dbReference>
<dbReference type="UniPathway" id="UPA00219"/>
<comment type="catalytic activity">
    <reaction evidence="10">
        <text>Mur2Ac(oyl-L-Ala-gamma-D-Glu-L-Lys-D-Ala-D-Ala)-di-trans,octa-cis-undecaprenyl diphosphate + UDP-N-acetyl-alpha-D-glucosamine = beta-D-GlcNAc-(1-&gt;4)-Mur2Ac(oyl-L-Ala-gamma-D-Glu-L-Lys-D-Ala-D-Ala)-di-trans,octa-cis-undecaprenyl diphosphate + UDP + H(+)</text>
        <dbReference type="Rhea" id="RHEA:23192"/>
        <dbReference type="ChEBI" id="CHEBI:15378"/>
        <dbReference type="ChEBI" id="CHEBI:57705"/>
        <dbReference type="ChEBI" id="CHEBI:58223"/>
        <dbReference type="ChEBI" id="CHEBI:60032"/>
        <dbReference type="ChEBI" id="CHEBI:60033"/>
        <dbReference type="EC" id="2.4.1.227"/>
    </reaction>
</comment>
<feature type="binding site" evidence="10">
    <location>
        <begin position="10"/>
        <end position="12"/>
    </location>
    <ligand>
        <name>UDP-N-acetyl-alpha-D-glucosamine</name>
        <dbReference type="ChEBI" id="CHEBI:57705"/>
    </ligand>
</feature>
<keyword evidence="1 10" id="KW-1003">Cell membrane</keyword>
<keyword evidence="9 10" id="KW-0961">Cell wall biogenesis/degradation</keyword>
<evidence type="ECO:0000256" key="8">
    <source>
        <dbReference type="ARBA" id="ARBA00023306"/>
    </source>
</evidence>
<keyword evidence="5 10" id="KW-0133">Cell shape</keyword>
<dbReference type="SUPFAM" id="SSF53756">
    <property type="entry name" value="UDP-Glycosyltransferase/glycogen phosphorylase"/>
    <property type="match status" value="1"/>
</dbReference>
<comment type="caution">
    <text evidence="10">Lacks conserved residue(s) required for the propagation of feature annotation.</text>
</comment>
<keyword evidence="6 10" id="KW-0573">Peptidoglycan synthesis</keyword>
<organism evidence="14 16">
    <name type="scientific">Latilactobacillus curvatus</name>
    <name type="common">Lactobacillus curvatus</name>
    <dbReference type="NCBI Taxonomy" id="28038"/>
    <lineage>
        <taxon>Bacteria</taxon>
        <taxon>Bacillati</taxon>
        <taxon>Bacillota</taxon>
        <taxon>Bacilli</taxon>
        <taxon>Lactobacillales</taxon>
        <taxon>Lactobacillaceae</taxon>
        <taxon>Latilactobacillus</taxon>
    </lineage>
</organism>
<evidence type="ECO:0000313" key="16">
    <source>
        <dbReference type="Proteomes" id="UP000257607"/>
    </source>
</evidence>
<keyword evidence="4 10" id="KW-0808">Transferase</keyword>
<dbReference type="GO" id="GO:0051301">
    <property type="term" value="P:cell division"/>
    <property type="evidence" value="ECO:0007669"/>
    <property type="project" value="UniProtKB-KW"/>
</dbReference>
<dbReference type="GO" id="GO:0009252">
    <property type="term" value="P:peptidoglycan biosynthetic process"/>
    <property type="evidence" value="ECO:0007669"/>
    <property type="project" value="UniProtKB-UniRule"/>
</dbReference>
<dbReference type="GO" id="GO:0050511">
    <property type="term" value="F:undecaprenyldiphospho-muramoylpentapeptide beta-N-acetylglucosaminyltransferase activity"/>
    <property type="evidence" value="ECO:0007669"/>
    <property type="project" value="UniProtKB-UniRule"/>
</dbReference>
<proteinExistence type="inferred from homology"/>
<evidence type="ECO:0000256" key="9">
    <source>
        <dbReference type="ARBA" id="ARBA00023316"/>
    </source>
</evidence>
<evidence type="ECO:0000256" key="6">
    <source>
        <dbReference type="ARBA" id="ARBA00022984"/>
    </source>
</evidence>
<evidence type="ECO:0000313" key="15">
    <source>
        <dbReference type="Proteomes" id="UP000199749"/>
    </source>
</evidence>
<evidence type="ECO:0000256" key="5">
    <source>
        <dbReference type="ARBA" id="ARBA00022960"/>
    </source>
</evidence>
<evidence type="ECO:0000256" key="2">
    <source>
        <dbReference type="ARBA" id="ARBA00022618"/>
    </source>
</evidence>
<dbReference type="Proteomes" id="UP000199749">
    <property type="component" value="Chromosome"/>
</dbReference>
<dbReference type="InterPro" id="IPR006009">
    <property type="entry name" value="GlcNAc_MurG"/>
</dbReference>
<evidence type="ECO:0000256" key="3">
    <source>
        <dbReference type="ARBA" id="ARBA00022676"/>
    </source>
</evidence>
<dbReference type="EC" id="2.4.1.227" evidence="10"/>
<protein>
    <recommendedName>
        <fullName evidence="10">UDP-N-acetylglucosamine--N-acetylmuramyl-(pentapeptide) pyrophosphoryl-undecaprenol N-acetylglucosamine transferase</fullName>
        <ecNumber evidence="10">2.4.1.227</ecNumber>
    </recommendedName>
    <alternativeName>
        <fullName evidence="10">Undecaprenyl-PP-MurNAc-pentapeptide-UDPGlcNAc GlcNAc transferase</fullName>
    </alternativeName>
</protein>
<dbReference type="InterPro" id="IPR007235">
    <property type="entry name" value="Glyco_trans_28_C"/>
</dbReference>
<reference evidence="14 16" key="2">
    <citation type="submission" date="2018-07" db="EMBL/GenBank/DDBJ databases">
        <title>Lactobacillus curvatus genome sequence.</title>
        <authorList>
            <person name="Prechtl R."/>
        </authorList>
    </citation>
    <scope>NUCLEOTIDE SEQUENCE [LARGE SCALE GENOMIC DNA]</scope>
    <source>
        <strain evidence="14 16">TMW 1.1928</strain>
    </source>
</reference>
<gene>
    <name evidence="10 14" type="primary">murG</name>
    <name evidence="13" type="ORF">CG419_06740</name>
    <name evidence="14" type="ORF">DT351_06685</name>
</gene>
<dbReference type="Gene3D" id="3.40.50.2000">
    <property type="entry name" value="Glycogen Phosphorylase B"/>
    <property type="match status" value="2"/>
</dbReference>
<dbReference type="Pfam" id="PF03033">
    <property type="entry name" value="Glyco_transf_28"/>
    <property type="match status" value="1"/>
</dbReference>
<dbReference type="GO" id="GO:0008360">
    <property type="term" value="P:regulation of cell shape"/>
    <property type="evidence" value="ECO:0007669"/>
    <property type="project" value="UniProtKB-KW"/>
</dbReference>
<dbReference type="RefSeq" id="WP_085844834.1">
    <property type="nucleotide sequence ID" value="NZ_CABIVZ010000024.1"/>
</dbReference>
<comment type="pathway">
    <text evidence="10">Cell wall biogenesis; peptidoglycan biosynthesis.</text>
</comment>
<keyword evidence="3 10" id="KW-0328">Glycosyltransferase</keyword>
<feature type="domain" description="Glycosyltransferase family 28 N-terminal" evidence="11">
    <location>
        <begin position="3"/>
        <end position="147"/>
    </location>
</feature>
<dbReference type="EMBL" id="CP022474">
    <property type="protein sequence ID" value="ASN60356.1"/>
    <property type="molecule type" value="Genomic_DNA"/>
</dbReference>
<accession>A0A1X7QIA8</accession>
<dbReference type="PANTHER" id="PTHR21015">
    <property type="entry name" value="UDP-N-ACETYLGLUCOSAMINE--N-ACETYLMURAMYL-(PENTAPEPTIDE) PYROPHOSPHORYL-UNDECAPRENOL N-ACETYLGLUCOSAMINE TRANSFERASE 1"/>
    <property type="match status" value="1"/>
</dbReference>
<dbReference type="GO" id="GO:0005975">
    <property type="term" value="P:carbohydrate metabolic process"/>
    <property type="evidence" value="ECO:0007669"/>
    <property type="project" value="InterPro"/>
</dbReference>
<feature type="binding site" evidence="10">
    <location>
        <position position="254"/>
    </location>
    <ligand>
        <name>UDP-N-acetyl-alpha-D-glucosamine</name>
        <dbReference type="ChEBI" id="CHEBI:57705"/>
    </ligand>
</feature>
<keyword evidence="2 10" id="KW-0132">Cell division</keyword>
<dbReference type="AlphaFoldDB" id="A0A1X7QIA8"/>
<sequence length="366" mass="39687">MRVMISGGGTGGHIYPALALIERMQQRDLLDAVLYVGTKRGLESKIVPDQGIDFKTLEIQGFKRSMNMKGIKTNIKTIQLFLRSVKEAKEMIKTFKPDIVIGTGGYVSGALLYAASRLKVPTLIHEQNSAAGVTNRFLARFVDKVAISFESVSDQFPMHKIVLTGNPRAQQVAGMLPNERLSEFGLKTDSPTVLVFGGSRGAPSINQAFIDAVPALNTKEYQVLFVSGRVHFDDVQAQLKTMTLNDNLAVVPYINDMPEILPDLKAIVGRAGATSLAEITALGIPSILIPSPYVTNDHQTKNAESLVKEDAAILIPEAQLTGDKLVQSLDTLFATPDSQQAMAKAAKKMGIPDASDRIIEVINTII</sequence>
<evidence type="ECO:0000259" key="12">
    <source>
        <dbReference type="Pfam" id="PF04101"/>
    </source>
</evidence>
<comment type="similarity">
    <text evidence="10">Belongs to the glycosyltransferase 28 family. MurG subfamily.</text>
</comment>
<evidence type="ECO:0000256" key="4">
    <source>
        <dbReference type="ARBA" id="ARBA00022679"/>
    </source>
</evidence>
<dbReference type="NCBIfam" id="TIGR01133">
    <property type="entry name" value="murG"/>
    <property type="match status" value="1"/>
</dbReference>
<evidence type="ECO:0000313" key="13">
    <source>
        <dbReference type="EMBL" id="ASN60356.1"/>
    </source>
</evidence>
<reference evidence="13 15" key="1">
    <citation type="submission" date="2017-07" db="EMBL/GenBank/DDBJ databases">
        <title>Lactobacillus curvatus MRS6 whole genome.</title>
        <authorList>
            <person name="Jans C."/>
            <person name="Lagler S."/>
            <person name="Lacroix C."/>
            <person name="Meile L."/>
            <person name="Stevens M.J.A."/>
        </authorList>
    </citation>
    <scope>NUCLEOTIDE SEQUENCE [LARGE SCALE GENOMIC DNA]</scope>
    <source>
        <strain evidence="13 15">MRS6</strain>
    </source>
</reference>
<name>A0A1X7QIA8_LATCU</name>
<dbReference type="PANTHER" id="PTHR21015:SF22">
    <property type="entry name" value="GLYCOSYLTRANSFERASE"/>
    <property type="match status" value="1"/>
</dbReference>
<evidence type="ECO:0000256" key="7">
    <source>
        <dbReference type="ARBA" id="ARBA00023136"/>
    </source>
</evidence>
<dbReference type="GO" id="GO:0071555">
    <property type="term" value="P:cell wall organization"/>
    <property type="evidence" value="ECO:0007669"/>
    <property type="project" value="UniProtKB-KW"/>
</dbReference>
<dbReference type="Proteomes" id="UP000257607">
    <property type="component" value="Chromosome"/>
</dbReference>
<evidence type="ECO:0000259" key="11">
    <source>
        <dbReference type="Pfam" id="PF03033"/>
    </source>
</evidence>
<comment type="function">
    <text evidence="10">Cell wall formation. Catalyzes the transfer of a GlcNAc subunit on undecaprenyl-pyrophosphoryl-MurNAc-pentapeptide (lipid intermediate I) to form undecaprenyl-pyrophosphoryl-MurNAc-(pentapeptide)GlcNAc (lipid intermediate II).</text>
</comment>
<feature type="binding site" evidence="10">
    <location>
        <position position="128"/>
    </location>
    <ligand>
        <name>UDP-N-acetyl-alpha-D-glucosamine</name>
        <dbReference type="ChEBI" id="CHEBI:57705"/>
    </ligand>
</feature>
<evidence type="ECO:0000313" key="14">
    <source>
        <dbReference type="EMBL" id="AXN36066.1"/>
    </source>
</evidence>
<dbReference type="EMBL" id="CP031003">
    <property type="protein sequence ID" value="AXN36066.1"/>
    <property type="molecule type" value="Genomic_DNA"/>
</dbReference>
<dbReference type="InterPro" id="IPR004276">
    <property type="entry name" value="GlycoTrans_28_N"/>
</dbReference>
<keyword evidence="8 10" id="KW-0131">Cell cycle</keyword>
<evidence type="ECO:0000256" key="10">
    <source>
        <dbReference type="HAMAP-Rule" id="MF_00033"/>
    </source>
</evidence>